<name>A0ABV6J410_9BACL</name>
<feature type="chain" id="PRO_5046083935" evidence="1">
    <location>
        <begin position="26"/>
        <end position="413"/>
    </location>
</feature>
<dbReference type="PROSITE" id="PS51257">
    <property type="entry name" value="PROKAR_LIPOPROTEIN"/>
    <property type="match status" value="1"/>
</dbReference>
<keyword evidence="1" id="KW-0732">Signal</keyword>
<keyword evidence="3" id="KW-1185">Reference proteome</keyword>
<sequence>MKNVTTRGLCLFFSMSVSLSVLMTACDESRERPLPAADEAANLQPAKQEQQSTHATDGTLISFLDRNFKFHLNINSFTLPIWIDDQTLVYLVSEDGTQRIHTIYRHNIETGKKDVLWEKESLYSPSLLDYRPSDHALLFSIPQHNGRQLLQLDVLSGELAKYPQEKHGDWTIEFRPDGVWGENAATGKSMRWIKGKYEPELYVLNHAEAFVYLEETGKLFADGTGIERQLRKVDMETGKMTTLFPEQPQWDILGWVKEGEILLVDTAFNEGADQNYVYPMLMDLVQETSKPLISDQEYGTYYDPAFSAKAGLFAAHSDGLRYMFDMQGELVAKHAWMGEFHRKEAFSPDGLRIAYSSGTFQEGRVFVSDPEGKHLSVVTPDSMPISELMWSPSGKRLLVQIDNYIVGIVDISK</sequence>
<dbReference type="InterPro" id="IPR011042">
    <property type="entry name" value="6-blade_b-propeller_TolB-like"/>
</dbReference>
<evidence type="ECO:0000313" key="2">
    <source>
        <dbReference type="EMBL" id="MFC0390615.1"/>
    </source>
</evidence>
<organism evidence="2 3">
    <name type="scientific">Paenibacillus mendelii</name>
    <dbReference type="NCBI Taxonomy" id="206163"/>
    <lineage>
        <taxon>Bacteria</taxon>
        <taxon>Bacillati</taxon>
        <taxon>Bacillota</taxon>
        <taxon>Bacilli</taxon>
        <taxon>Bacillales</taxon>
        <taxon>Paenibacillaceae</taxon>
        <taxon>Paenibacillus</taxon>
    </lineage>
</organism>
<comment type="caution">
    <text evidence="2">The sequence shown here is derived from an EMBL/GenBank/DDBJ whole genome shotgun (WGS) entry which is preliminary data.</text>
</comment>
<feature type="signal peptide" evidence="1">
    <location>
        <begin position="1"/>
        <end position="25"/>
    </location>
</feature>
<reference evidence="2 3" key="1">
    <citation type="submission" date="2024-09" db="EMBL/GenBank/DDBJ databases">
        <authorList>
            <person name="Sun Q."/>
            <person name="Mori K."/>
        </authorList>
    </citation>
    <scope>NUCLEOTIDE SEQUENCE [LARGE SCALE GENOMIC DNA]</scope>
    <source>
        <strain evidence="2 3">CCM 4839</strain>
    </source>
</reference>
<dbReference type="EMBL" id="JBHLVF010000009">
    <property type="protein sequence ID" value="MFC0390615.1"/>
    <property type="molecule type" value="Genomic_DNA"/>
</dbReference>
<dbReference type="RefSeq" id="WP_204820956.1">
    <property type="nucleotide sequence ID" value="NZ_JANHOF010000009.1"/>
</dbReference>
<gene>
    <name evidence="2" type="ORF">ACFFJ8_04390</name>
</gene>
<proteinExistence type="predicted"/>
<evidence type="ECO:0000256" key="1">
    <source>
        <dbReference type="SAM" id="SignalP"/>
    </source>
</evidence>
<evidence type="ECO:0000313" key="3">
    <source>
        <dbReference type="Proteomes" id="UP001589818"/>
    </source>
</evidence>
<dbReference type="Proteomes" id="UP001589818">
    <property type="component" value="Unassembled WGS sequence"/>
</dbReference>
<protein>
    <submittedName>
        <fullName evidence="2">TolB family protein</fullName>
    </submittedName>
</protein>
<dbReference type="Gene3D" id="2.120.10.30">
    <property type="entry name" value="TolB, C-terminal domain"/>
    <property type="match status" value="1"/>
</dbReference>
<dbReference type="SUPFAM" id="SSF82171">
    <property type="entry name" value="DPP6 N-terminal domain-like"/>
    <property type="match status" value="1"/>
</dbReference>
<accession>A0ABV6J410</accession>